<proteinExistence type="predicted"/>
<evidence type="ECO:0000313" key="2">
    <source>
        <dbReference type="Proteomes" id="UP001164539"/>
    </source>
</evidence>
<organism evidence="1 2">
    <name type="scientific">Melia azedarach</name>
    <name type="common">Chinaberry tree</name>
    <dbReference type="NCBI Taxonomy" id="155640"/>
    <lineage>
        <taxon>Eukaryota</taxon>
        <taxon>Viridiplantae</taxon>
        <taxon>Streptophyta</taxon>
        <taxon>Embryophyta</taxon>
        <taxon>Tracheophyta</taxon>
        <taxon>Spermatophyta</taxon>
        <taxon>Magnoliopsida</taxon>
        <taxon>eudicotyledons</taxon>
        <taxon>Gunneridae</taxon>
        <taxon>Pentapetalae</taxon>
        <taxon>rosids</taxon>
        <taxon>malvids</taxon>
        <taxon>Sapindales</taxon>
        <taxon>Meliaceae</taxon>
        <taxon>Melia</taxon>
    </lineage>
</organism>
<accession>A0ACC1WPB5</accession>
<sequence>SSLMELQLIGLRRMPVQLFVLVVLQVAIVAAAVVAPQAKIGCSSICGDVHIPYPFGTSSDCYLSKDFFINCTFSSPAHPRKPYLRESNIVVTNITNDGQLYVQNSVAEDCYENGRRVDRNRTSFSLSEFTISGTENKFTVIGCDSYAIIQGLKGKQPYAAGCISLCNSSDYVTDGSCIGTACCQADIPDGLRRITVSAYSFNNHTHVEDFNPCTYGFVVQQREFNFSRNYLNKDIPQKFPMVLDWAITDNGTCEKANSSSSNDSICGKHAWCYKPSKKIPGYRCRCDDGYDGNPYLPDGCQDVDECVNGDHDCEHECVNEEGTYSCVCRKGYRGDGKKDGEGCISKSNNFPVIKVALGVGISFVVLLLSSSWLYLVLKKRKFIKLKEKFFQQNGGFLLQQQLSKRSGSSDTAKIFTAEELEKATKNYAEDRIIGRGGYGTVYKGILADNSEVAIKKSKMVDQSQIEQFINEVVVLSQINHRNIVRLLGCCLETEVPLLVYEFVNKGTLYEHIHDKDKAPIISWEIRLRIAAETAEVLSYLHSAAFIPIIHRDVKSTNILLDDNYTAKVSDFGASKLVPVDETQISTMVQGTLGYLDPEYLHTSQLTEKSDVYSFGVVLAELLTGKKALLISKPEEQRSLVKYFLSSLKEDCLLEILENHIINDDNKEQLKEAAELAASCLKVRGEERPTMKEVAMELGLIRMKHKHSWNDAELNAEETEYLLSETRDVYNCCDSSNITTAGYDSIKDHVLVALDDGR</sequence>
<keyword evidence="1" id="KW-0418">Kinase</keyword>
<keyword evidence="1" id="KW-0808">Transferase</keyword>
<gene>
    <name evidence="1" type="ORF">OWV82_024130</name>
</gene>
<evidence type="ECO:0000313" key="1">
    <source>
        <dbReference type="EMBL" id="KAJ4700807.1"/>
    </source>
</evidence>
<keyword evidence="1" id="KW-0675">Receptor</keyword>
<name>A0ACC1WPB5_MELAZ</name>
<feature type="non-terminal residue" evidence="1">
    <location>
        <position position="1"/>
    </location>
</feature>
<protein>
    <submittedName>
        <fullName evidence="1">Wall-associated receptor kinase</fullName>
    </submittedName>
</protein>
<dbReference type="EMBL" id="CM051407">
    <property type="protein sequence ID" value="KAJ4700807.1"/>
    <property type="molecule type" value="Genomic_DNA"/>
</dbReference>
<dbReference type="Proteomes" id="UP001164539">
    <property type="component" value="Chromosome 14"/>
</dbReference>
<keyword evidence="2" id="KW-1185">Reference proteome</keyword>
<reference evidence="1 2" key="1">
    <citation type="journal article" date="2023" name="Science">
        <title>Complex scaffold remodeling in plant triterpene biosynthesis.</title>
        <authorList>
            <person name="De La Pena R."/>
            <person name="Hodgson H."/>
            <person name="Liu J.C."/>
            <person name="Stephenson M.J."/>
            <person name="Martin A.C."/>
            <person name="Owen C."/>
            <person name="Harkess A."/>
            <person name="Leebens-Mack J."/>
            <person name="Jimenez L.E."/>
            <person name="Osbourn A."/>
            <person name="Sattely E.S."/>
        </authorList>
    </citation>
    <scope>NUCLEOTIDE SEQUENCE [LARGE SCALE GENOMIC DNA]</scope>
    <source>
        <strain evidence="2">cv. JPN11</strain>
        <tissue evidence="1">Leaf</tissue>
    </source>
</reference>
<comment type="caution">
    <text evidence="1">The sequence shown here is derived from an EMBL/GenBank/DDBJ whole genome shotgun (WGS) entry which is preliminary data.</text>
</comment>